<reference evidence="11" key="1">
    <citation type="submission" date="2016-06" db="UniProtKB">
        <authorList>
            <consortium name="WormBaseParasite"/>
        </authorList>
    </citation>
    <scope>IDENTIFICATION</scope>
</reference>
<dbReference type="PROSITE" id="PS50007">
    <property type="entry name" value="PIPLC_X_DOMAIN"/>
    <property type="match status" value="1"/>
</dbReference>
<evidence type="ECO:0000256" key="7">
    <source>
        <dbReference type="RuleBase" id="RU361133"/>
    </source>
</evidence>
<dbReference type="PRINTS" id="PR00390">
    <property type="entry name" value="PHPHLIPASEC"/>
</dbReference>
<dbReference type="InterPro" id="IPR000909">
    <property type="entry name" value="PLipase_C_PInositol-sp_X_dom"/>
</dbReference>
<keyword evidence="10" id="KW-1185">Reference proteome</keyword>
<reference evidence="9 10" key="2">
    <citation type="submission" date="2018-11" db="EMBL/GenBank/DDBJ databases">
        <authorList>
            <consortium name="Pathogen Informatics"/>
        </authorList>
    </citation>
    <scope>NUCLEOTIDE SEQUENCE [LARGE SCALE GENOMIC DNA]</scope>
    <source>
        <strain evidence="9 10">NST_G2</strain>
    </source>
</reference>
<sequence length="160" mass="18715">VQRDPRLNEILYPYANRQTIRYIQEAYEPQEKSASQGKLTDKAAIYPYGLTLECFYRYLMSDDNAPVFLDRLDIYQDMDQPLCHYYINSSHNTYLIGRQFGGKSSVEIYRQVLLAGCRDDCVNCWMAGMRVVIRENFILRVRGWRDCCSAIWLTGIGVEK</sequence>
<dbReference type="Gene3D" id="1.10.238.10">
    <property type="entry name" value="EF-hand"/>
    <property type="match status" value="1"/>
</dbReference>
<dbReference type="Pfam" id="PF00388">
    <property type="entry name" value="PI-PLC-X"/>
    <property type="match status" value="1"/>
</dbReference>
<dbReference type="SMART" id="SM00148">
    <property type="entry name" value="PLCXc"/>
    <property type="match status" value="1"/>
</dbReference>
<dbReference type="OrthoDB" id="269822at2759"/>
<evidence type="ECO:0000256" key="5">
    <source>
        <dbReference type="ARBA" id="ARBA00023098"/>
    </source>
</evidence>
<dbReference type="AlphaFoldDB" id="A0A183TNW5"/>
<evidence type="ECO:0000313" key="10">
    <source>
        <dbReference type="Proteomes" id="UP000275846"/>
    </source>
</evidence>
<accession>A0A183TNW5</accession>
<dbReference type="GO" id="GO:0048015">
    <property type="term" value="P:phosphatidylinositol-mediated signaling"/>
    <property type="evidence" value="ECO:0007669"/>
    <property type="project" value="TreeGrafter"/>
</dbReference>
<dbReference type="WBParaSite" id="SSLN_0001884601-mRNA-1">
    <property type="protein sequence ID" value="SSLN_0001884601-mRNA-1"/>
    <property type="gene ID" value="SSLN_0001884601"/>
</dbReference>
<dbReference type="GO" id="GO:0016042">
    <property type="term" value="P:lipid catabolic process"/>
    <property type="evidence" value="ECO:0007669"/>
    <property type="project" value="UniProtKB-KW"/>
</dbReference>
<dbReference type="SUPFAM" id="SSF51695">
    <property type="entry name" value="PLC-like phosphodiesterases"/>
    <property type="match status" value="1"/>
</dbReference>
<evidence type="ECO:0000313" key="9">
    <source>
        <dbReference type="EMBL" id="VDM04549.1"/>
    </source>
</evidence>
<keyword evidence="4 7" id="KW-0442">Lipid degradation</keyword>
<protein>
    <recommendedName>
        <fullName evidence="2 7">Phosphoinositide phospholipase C</fullName>
        <ecNumber evidence="2 7">3.1.4.11</ecNumber>
    </recommendedName>
</protein>
<keyword evidence="5 7" id="KW-0443">Lipid metabolism</keyword>
<evidence type="ECO:0000256" key="2">
    <source>
        <dbReference type="ARBA" id="ARBA00012368"/>
    </source>
</evidence>
<name>A0A183TNW5_SCHSO</name>
<dbReference type="GO" id="GO:0004435">
    <property type="term" value="F:phosphatidylinositol-4,5-bisphosphate phospholipase C activity"/>
    <property type="evidence" value="ECO:0007669"/>
    <property type="project" value="UniProtKB-EC"/>
</dbReference>
<evidence type="ECO:0000259" key="8">
    <source>
        <dbReference type="SMART" id="SM00148"/>
    </source>
</evidence>
<dbReference type="FunFam" id="3.20.20.190:FF:000084">
    <property type="match status" value="1"/>
</dbReference>
<keyword evidence="3 7" id="KW-0378">Hydrolase</keyword>
<dbReference type="Gene3D" id="3.20.20.190">
    <property type="entry name" value="Phosphatidylinositol (PI) phosphodiesterase"/>
    <property type="match status" value="1"/>
</dbReference>
<dbReference type="InterPro" id="IPR011992">
    <property type="entry name" value="EF-hand-dom_pair"/>
</dbReference>
<comment type="catalytic activity">
    <reaction evidence="1 7">
        <text>a 1,2-diacyl-sn-glycero-3-phospho-(1D-myo-inositol-4,5-bisphosphate) + H2O = 1D-myo-inositol 1,4,5-trisphosphate + a 1,2-diacyl-sn-glycerol + H(+)</text>
        <dbReference type="Rhea" id="RHEA:33179"/>
        <dbReference type="ChEBI" id="CHEBI:15377"/>
        <dbReference type="ChEBI" id="CHEBI:15378"/>
        <dbReference type="ChEBI" id="CHEBI:17815"/>
        <dbReference type="ChEBI" id="CHEBI:58456"/>
        <dbReference type="ChEBI" id="CHEBI:203600"/>
        <dbReference type="EC" id="3.1.4.11"/>
    </reaction>
</comment>
<gene>
    <name evidence="9" type="ORF">SSLN_LOCUS18163</name>
</gene>
<evidence type="ECO:0000256" key="6">
    <source>
        <dbReference type="ARBA" id="ARBA00023224"/>
    </source>
</evidence>
<dbReference type="STRING" id="70667.A0A183TNW5"/>
<dbReference type="GO" id="GO:0051209">
    <property type="term" value="P:release of sequestered calcium ion into cytosol"/>
    <property type="evidence" value="ECO:0007669"/>
    <property type="project" value="TreeGrafter"/>
</dbReference>
<keyword evidence="6" id="KW-0807">Transducer</keyword>
<dbReference type="Proteomes" id="UP000275846">
    <property type="component" value="Unassembled WGS sequence"/>
</dbReference>
<dbReference type="EC" id="3.1.4.11" evidence="2 7"/>
<evidence type="ECO:0000256" key="3">
    <source>
        <dbReference type="ARBA" id="ARBA00022801"/>
    </source>
</evidence>
<dbReference type="PANTHER" id="PTHR10336">
    <property type="entry name" value="PHOSPHOINOSITIDE-SPECIFIC PHOSPHOLIPASE C FAMILY PROTEIN"/>
    <property type="match status" value="1"/>
</dbReference>
<dbReference type="PANTHER" id="PTHR10336:SF36">
    <property type="entry name" value="1-PHOSPHATIDYLINOSITOL 4,5-BISPHOSPHATE PHOSPHODIESTERASE BETA-4"/>
    <property type="match status" value="1"/>
</dbReference>
<dbReference type="EMBL" id="UYSU01043812">
    <property type="protein sequence ID" value="VDM04549.1"/>
    <property type="molecule type" value="Genomic_DNA"/>
</dbReference>
<evidence type="ECO:0000313" key="11">
    <source>
        <dbReference type="WBParaSite" id="SSLN_0001884601-mRNA-1"/>
    </source>
</evidence>
<evidence type="ECO:0000256" key="4">
    <source>
        <dbReference type="ARBA" id="ARBA00022963"/>
    </source>
</evidence>
<evidence type="ECO:0000256" key="1">
    <source>
        <dbReference type="ARBA" id="ARBA00001195"/>
    </source>
</evidence>
<organism evidence="11">
    <name type="scientific">Schistocephalus solidus</name>
    <name type="common">Tapeworm</name>
    <dbReference type="NCBI Taxonomy" id="70667"/>
    <lineage>
        <taxon>Eukaryota</taxon>
        <taxon>Metazoa</taxon>
        <taxon>Spiralia</taxon>
        <taxon>Lophotrochozoa</taxon>
        <taxon>Platyhelminthes</taxon>
        <taxon>Cestoda</taxon>
        <taxon>Eucestoda</taxon>
        <taxon>Diphyllobothriidea</taxon>
        <taxon>Diphyllobothriidae</taxon>
        <taxon>Schistocephalus</taxon>
    </lineage>
</organism>
<feature type="domain" description="Phosphatidylinositol-specific phospholipase C X" evidence="8">
    <location>
        <begin position="76"/>
        <end position="142"/>
    </location>
</feature>
<dbReference type="InterPro" id="IPR001192">
    <property type="entry name" value="PI-PLC_fam"/>
</dbReference>
<dbReference type="SUPFAM" id="SSF47473">
    <property type="entry name" value="EF-hand"/>
    <property type="match status" value="1"/>
</dbReference>
<dbReference type="InterPro" id="IPR017946">
    <property type="entry name" value="PLC-like_Pdiesterase_TIM-brl"/>
</dbReference>
<proteinExistence type="predicted"/>
<dbReference type="GO" id="GO:0046488">
    <property type="term" value="P:phosphatidylinositol metabolic process"/>
    <property type="evidence" value="ECO:0007669"/>
    <property type="project" value="TreeGrafter"/>
</dbReference>